<evidence type="ECO:0000313" key="1">
    <source>
        <dbReference type="EMBL" id="MFF4778877.1"/>
    </source>
</evidence>
<dbReference type="Proteomes" id="UP001602119">
    <property type="component" value="Unassembled WGS sequence"/>
</dbReference>
<gene>
    <name evidence="1" type="ORF">ACFY05_39235</name>
</gene>
<proteinExistence type="predicted"/>
<sequence>MTTATQACFDVCSPISFAGALFGAFAYGGRVLPGSRVHPRLFTAQAVTA</sequence>
<evidence type="ECO:0000313" key="2">
    <source>
        <dbReference type="Proteomes" id="UP001602119"/>
    </source>
</evidence>
<name>A0ABW6VJX1_MICFU</name>
<reference evidence="1 2" key="1">
    <citation type="submission" date="2024-10" db="EMBL/GenBank/DDBJ databases">
        <title>The Natural Products Discovery Center: Release of the First 8490 Sequenced Strains for Exploring Actinobacteria Biosynthetic Diversity.</title>
        <authorList>
            <person name="Kalkreuter E."/>
            <person name="Kautsar S.A."/>
            <person name="Yang D."/>
            <person name="Bader C.D."/>
            <person name="Teijaro C.N."/>
            <person name="Fluegel L."/>
            <person name="Davis C.M."/>
            <person name="Simpson J.R."/>
            <person name="Lauterbach L."/>
            <person name="Steele A.D."/>
            <person name="Gui C."/>
            <person name="Meng S."/>
            <person name="Li G."/>
            <person name="Viehrig K."/>
            <person name="Ye F."/>
            <person name="Su P."/>
            <person name="Kiefer A.F."/>
            <person name="Nichols A."/>
            <person name="Cepeda A.J."/>
            <person name="Yan W."/>
            <person name="Fan B."/>
            <person name="Jiang Y."/>
            <person name="Adhikari A."/>
            <person name="Zheng C.-J."/>
            <person name="Schuster L."/>
            <person name="Cowan T.M."/>
            <person name="Smanski M.J."/>
            <person name="Chevrette M.G."/>
            <person name="De Carvalho L.P.S."/>
            <person name="Shen B."/>
        </authorList>
    </citation>
    <scope>NUCLEOTIDE SEQUENCE [LARGE SCALE GENOMIC DNA]</scope>
    <source>
        <strain evidence="1 2">NPDC001281</strain>
    </source>
</reference>
<keyword evidence="2" id="KW-1185">Reference proteome</keyword>
<comment type="caution">
    <text evidence="1">The sequence shown here is derived from an EMBL/GenBank/DDBJ whole genome shotgun (WGS) entry which is preliminary data.</text>
</comment>
<dbReference type="EMBL" id="JBIAXI010000038">
    <property type="protein sequence ID" value="MFF4778877.1"/>
    <property type="molecule type" value="Genomic_DNA"/>
</dbReference>
<dbReference type="RefSeq" id="WP_387347483.1">
    <property type="nucleotide sequence ID" value="NZ_JBIAXI010000038.1"/>
</dbReference>
<protein>
    <submittedName>
        <fullName evidence="1">Uncharacterized protein</fullName>
    </submittedName>
</protein>
<accession>A0ABW6VJX1</accession>
<organism evidence="1 2">
    <name type="scientific">Microtetraspora fusca</name>
    <dbReference type="NCBI Taxonomy" id="1997"/>
    <lineage>
        <taxon>Bacteria</taxon>
        <taxon>Bacillati</taxon>
        <taxon>Actinomycetota</taxon>
        <taxon>Actinomycetes</taxon>
        <taxon>Streptosporangiales</taxon>
        <taxon>Streptosporangiaceae</taxon>
        <taxon>Microtetraspora</taxon>
    </lineage>
</organism>